<reference evidence="2 3" key="1">
    <citation type="journal article" date="2009" name="Nature">
        <title>The Sorghum bicolor genome and the diversification of grasses.</title>
        <authorList>
            <person name="Paterson A.H."/>
            <person name="Bowers J.E."/>
            <person name="Bruggmann R."/>
            <person name="Dubchak I."/>
            <person name="Grimwood J."/>
            <person name="Gundlach H."/>
            <person name="Haberer G."/>
            <person name="Hellsten U."/>
            <person name="Mitros T."/>
            <person name="Poliakov A."/>
            <person name="Schmutz J."/>
            <person name="Spannagl M."/>
            <person name="Tang H."/>
            <person name="Wang X."/>
            <person name="Wicker T."/>
            <person name="Bharti A.K."/>
            <person name="Chapman J."/>
            <person name="Feltus F.A."/>
            <person name="Gowik U."/>
            <person name="Grigoriev I.V."/>
            <person name="Lyons E."/>
            <person name="Maher C.A."/>
            <person name="Martis M."/>
            <person name="Narechania A."/>
            <person name="Otillar R.P."/>
            <person name="Penning B.W."/>
            <person name="Salamov A.A."/>
            <person name="Wang Y."/>
            <person name="Zhang L."/>
            <person name="Carpita N.C."/>
            <person name="Freeling M."/>
            <person name="Gingle A.R."/>
            <person name="Hash C.T."/>
            <person name="Keller B."/>
            <person name="Klein P."/>
            <person name="Kresovich S."/>
            <person name="McCann M.C."/>
            <person name="Ming R."/>
            <person name="Peterson D.G."/>
            <person name="Mehboob-ur-Rahman"/>
            <person name="Ware D."/>
            <person name="Westhoff P."/>
            <person name="Mayer K.F."/>
            <person name="Messing J."/>
            <person name="Rokhsar D.S."/>
        </authorList>
    </citation>
    <scope>NUCLEOTIDE SEQUENCE [LARGE SCALE GENOMIC DNA]</scope>
    <source>
        <strain evidence="3">cv. BTx623</strain>
    </source>
</reference>
<dbReference type="EMBL" id="CM000760">
    <property type="protein sequence ID" value="KXG39959.1"/>
    <property type="molecule type" value="Genomic_DNA"/>
</dbReference>
<dbReference type="InParanoid" id="A0A1B6QPW4"/>
<organism evidence="2 3">
    <name type="scientific">Sorghum bicolor</name>
    <name type="common">Sorghum</name>
    <name type="synonym">Sorghum vulgare</name>
    <dbReference type="NCBI Taxonomy" id="4558"/>
    <lineage>
        <taxon>Eukaryota</taxon>
        <taxon>Viridiplantae</taxon>
        <taxon>Streptophyta</taxon>
        <taxon>Embryophyta</taxon>
        <taxon>Tracheophyta</taxon>
        <taxon>Spermatophyta</taxon>
        <taxon>Magnoliopsida</taxon>
        <taxon>Liliopsida</taxon>
        <taxon>Poales</taxon>
        <taxon>Poaceae</taxon>
        <taxon>PACMAD clade</taxon>
        <taxon>Panicoideae</taxon>
        <taxon>Andropogonodae</taxon>
        <taxon>Andropogoneae</taxon>
        <taxon>Sorghinae</taxon>
        <taxon>Sorghum</taxon>
    </lineage>
</organism>
<evidence type="ECO:0000259" key="1">
    <source>
        <dbReference type="PROSITE" id="PS51144"/>
    </source>
</evidence>
<feature type="domain" description="Alpha-carbonic anhydrase" evidence="1">
    <location>
        <begin position="1"/>
        <end position="74"/>
    </location>
</feature>
<dbReference type="PROSITE" id="PS51144">
    <property type="entry name" value="ALPHA_CA_2"/>
    <property type="match status" value="1"/>
</dbReference>
<dbReference type="Gramene" id="KXG39959">
    <property type="protein sequence ID" value="KXG39959"/>
    <property type="gene ID" value="SORBI_3001G470700"/>
</dbReference>
<protein>
    <recommendedName>
        <fullName evidence="1">Alpha-carbonic anhydrase domain-containing protein</fullName>
    </recommendedName>
</protein>
<keyword evidence="3" id="KW-1185">Reference proteome</keyword>
<dbReference type="AlphaFoldDB" id="A0A1B6QPW4"/>
<name>A0A1B6QPW4_SORBI</name>
<dbReference type="InterPro" id="IPR001148">
    <property type="entry name" value="CA_dom"/>
</dbReference>
<dbReference type="Proteomes" id="UP000000768">
    <property type="component" value="Chromosome 1"/>
</dbReference>
<gene>
    <name evidence="2" type="ORF">SORBI_3001G470700</name>
</gene>
<proteinExistence type="predicted"/>
<evidence type="ECO:0000313" key="3">
    <source>
        <dbReference type="Proteomes" id="UP000000768"/>
    </source>
</evidence>
<reference evidence="3" key="2">
    <citation type="journal article" date="2018" name="Plant J.">
        <title>The Sorghum bicolor reference genome: improved assembly, gene annotations, a transcriptome atlas, and signatures of genome organization.</title>
        <authorList>
            <person name="McCormick R.F."/>
            <person name="Truong S.K."/>
            <person name="Sreedasyam A."/>
            <person name="Jenkins J."/>
            <person name="Shu S."/>
            <person name="Sims D."/>
            <person name="Kennedy M."/>
            <person name="Amirebrahimi M."/>
            <person name="Weers B.D."/>
            <person name="McKinley B."/>
            <person name="Mattison A."/>
            <person name="Morishige D.T."/>
            <person name="Grimwood J."/>
            <person name="Schmutz J."/>
            <person name="Mullet J.E."/>
        </authorList>
    </citation>
    <scope>NUCLEOTIDE SEQUENCE [LARGE SCALE GENOMIC DNA]</scope>
    <source>
        <strain evidence="3">cv. BTx623</strain>
    </source>
</reference>
<sequence>MTGTFSIFFGYKQVHFHYKSFKRTKAIHVVKSNPFQANNHILQKKQQIQLFFKRKSITYMFNPLFHTAQNLSTI</sequence>
<accession>A0A1B6QPW4</accession>
<evidence type="ECO:0000313" key="2">
    <source>
        <dbReference type="EMBL" id="KXG39959.1"/>
    </source>
</evidence>